<comment type="similarity">
    <text evidence="1">Belongs to the N(4)/N(6)-methyltransferase family.</text>
</comment>
<sequence>MKKVNETKFYQALERIFVGADVEGASGFVNLLKIKSEYYKIIISRFKKDVDNEEIIRDSFKEEFFDRLYSFFEKYFSESGSVYFVKTANWQKVYEQVYTDNRDVMLFWKTNMLYYVKSDILFQSMDIGITDDETGKAYKFFFDAGGLCNKQNNEKKEIVFTFKYIKEEDDGRIYVFDIAYSERGLKTKMEEVGRQTKLRPHILEKAFGVFKKQAEVDFFINKNAKKFLNEQLDIYLHQILLNTDNKFDQERLNQLKTVKVFAQKIIDFISQFEDELVRIWNKPKFALGSNYVITIDKLSSGIIDKLSRHPGLKSQIKEWQDLGIAGPDFAFAERSSAHKYLPVDTKHFKDLEIDILGLFDNLDEALDGRLIHSENYQALNTLQEKYKEKVQCIYIDPPFNLGDNSDFVYKVNYKDSSWATLLENRLTIAKSFLSDRGALFIRCDYNGNWIIRPILDDKLQYRNEIVVSKSAKLTEAINKYHSGHDSLYFYTKSDSYDFNTATKKRDNPQWRAMHLPGIRWSPIPDQFINVFSKENIIRKNGKFCTRARVILGKEILPPEGRHWALSQDDIFSLEKKGKIRLGDNGQPQTQESDEQRLTDNWTDWVGYSSIWGFNTENHEKIIERVIETSSLKESDIILDFFLGSGTTIAVSQKLRKKWIGIEMGQQFLDIIIPRMKEILAGKGKREPTGISKDTNWQGGGFFKYYSLEQYEDTLRNMKYKTNTPSDIFNDKKPFEQYIFYADNKFADVLRVNSGKMETDFDNLYGNIDFAESISNLKGLPIKKITKMGVLLEGSTEEIKTDYKNMTDEEKLNFVRLLKPFLWWGKE</sequence>
<dbReference type="GO" id="GO:0032259">
    <property type="term" value="P:methylation"/>
    <property type="evidence" value="ECO:0007669"/>
    <property type="project" value="UniProtKB-KW"/>
</dbReference>
<evidence type="ECO:0000256" key="3">
    <source>
        <dbReference type="ARBA" id="ARBA00022679"/>
    </source>
</evidence>
<feature type="domain" description="DNA methylase N-4/N-6" evidence="4">
    <location>
        <begin position="390"/>
        <end position="671"/>
    </location>
</feature>
<keyword evidence="2 5" id="KW-0489">Methyltransferase</keyword>
<dbReference type="InterPro" id="IPR002052">
    <property type="entry name" value="DNA_methylase_N6_adenine_CS"/>
</dbReference>
<evidence type="ECO:0000256" key="2">
    <source>
        <dbReference type="ARBA" id="ARBA00022603"/>
    </source>
</evidence>
<evidence type="ECO:0000256" key="1">
    <source>
        <dbReference type="ARBA" id="ARBA00006594"/>
    </source>
</evidence>
<dbReference type="GO" id="GO:0003677">
    <property type="term" value="F:DNA binding"/>
    <property type="evidence" value="ECO:0007669"/>
    <property type="project" value="InterPro"/>
</dbReference>
<dbReference type="GO" id="GO:0008170">
    <property type="term" value="F:N-methyltransferase activity"/>
    <property type="evidence" value="ECO:0007669"/>
    <property type="project" value="InterPro"/>
</dbReference>
<keyword evidence="3" id="KW-0808">Transferase</keyword>
<dbReference type="PRINTS" id="PR00508">
    <property type="entry name" value="S21N4MTFRASE"/>
</dbReference>
<evidence type="ECO:0000259" key="4">
    <source>
        <dbReference type="Pfam" id="PF01555"/>
    </source>
</evidence>
<dbReference type="Gene3D" id="3.40.50.150">
    <property type="entry name" value="Vaccinia Virus protein VP39"/>
    <property type="match status" value="1"/>
</dbReference>
<dbReference type="EMBL" id="LC153685">
    <property type="protein sequence ID" value="BAV59419.1"/>
    <property type="molecule type" value="Genomic_DNA"/>
</dbReference>
<dbReference type="InterPro" id="IPR002941">
    <property type="entry name" value="DNA_methylase_N4/N6"/>
</dbReference>
<evidence type="ECO:0000313" key="5">
    <source>
        <dbReference type="EMBL" id="BAV59419.1"/>
    </source>
</evidence>
<dbReference type="REBASE" id="233974">
    <property type="entry name" value="M.Esp005ORFHP"/>
</dbReference>
<protein>
    <submittedName>
        <fullName evidence="5">Type III modification methylase</fullName>
    </submittedName>
</protein>
<dbReference type="Pfam" id="PF01555">
    <property type="entry name" value="N6_N4_Mtase"/>
    <property type="match status" value="1"/>
</dbReference>
<dbReference type="AlphaFoldDB" id="A0A1C9ZUF9"/>
<reference evidence="5" key="1">
    <citation type="journal article" date="2016" name="Genome Biol. Evol.">
        <title>Comparison of intracellular "Ca. Endomicrobium trichonymphae" genomovars illuminates the requirement and decay of defense systems against foreign DNA.</title>
        <authorList>
            <person name="Izawa K."/>
            <person name="Kuwahara H."/>
            <person name="Kihara K."/>
            <person name="Yuki M."/>
            <person name="Lo N."/>
            <person name="Ito T."/>
            <person name="Ohkuma M."/>
            <person name="Hongoh Y."/>
        </authorList>
    </citation>
    <scope>NUCLEOTIDE SEQUENCE</scope>
    <source>
        <strain evidence="5">MdDo-005</strain>
    </source>
</reference>
<dbReference type="SUPFAM" id="SSF53335">
    <property type="entry name" value="S-adenosyl-L-methionine-dependent methyltransferases"/>
    <property type="match status" value="1"/>
</dbReference>
<organism evidence="5">
    <name type="scientific">Candidatus Endomicrobium sp. MdDo-005</name>
    <dbReference type="NCBI Taxonomy" id="1837115"/>
    <lineage>
        <taxon>Bacteria</taxon>
        <taxon>Pseudomonadati</taxon>
        <taxon>Elusimicrobiota</taxon>
        <taxon>Endomicrobiia</taxon>
        <taxon>Endomicrobiales</taxon>
        <taxon>Endomicrobiaceae</taxon>
        <taxon>Endomicrobium</taxon>
    </lineage>
</organism>
<accession>A0A1C9ZUF9</accession>
<dbReference type="InterPro" id="IPR029063">
    <property type="entry name" value="SAM-dependent_MTases_sf"/>
</dbReference>
<dbReference type="PROSITE" id="PS00092">
    <property type="entry name" value="N6_MTASE"/>
    <property type="match status" value="1"/>
</dbReference>
<proteinExistence type="inferred from homology"/>
<dbReference type="InterPro" id="IPR001091">
    <property type="entry name" value="RM_Methyltransferase"/>
</dbReference>
<name>A0A1C9ZUF9_9BACT</name>